<sequence length="390" mass="42884">MKMAVLQWDPDTNGYGLEVVEVRTLEDLPSLRGEAATPIVGASIVLDGRLNYVSTEKQFRDAVLDDPGTAAKAQFLEKDGVYWPSDFQSLSLASAYYGFERARAYALARGVDPEALRGVPVYYFPSFRVNRDDRGKDNAAWYSSLRSFLLFRFEELQSIPLAMNQGVIAHEYGHGIFTAEVHGGAWNPDYVDRWCPVSCVDTAGPIMLSLLEEGFADVWAVATTGDPRFIGHSLLEWEGRGRDLNYFDPKAHCWSQREFDEEIGYFARYFAGSREKAEHWGPRKYELGTVWASALYGASKAPNTDLDRVVDALRASYRSIGPRSLAAVVAEDPTGDSFGRLDTIASAIIAGAPDDATRVALCAVFQDRLSLTADALGAACSGVPSNGQCR</sequence>
<evidence type="ECO:0000313" key="1">
    <source>
        <dbReference type="EMBL" id="AKU89902.1"/>
    </source>
</evidence>
<dbReference type="EMBL" id="CP012332">
    <property type="protein sequence ID" value="AKU89902.1"/>
    <property type="molecule type" value="Genomic_DNA"/>
</dbReference>
<organism evidence="1 2">
    <name type="scientific">Vulgatibacter incomptus</name>
    <dbReference type="NCBI Taxonomy" id="1391653"/>
    <lineage>
        <taxon>Bacteria</taxon>
        <taxon>Pseudomonadati</taxon>
        <taxon>Myxococcota</taxon>
        <taxon>Myxococcia</taxon>
        <taxon>Myxococcales</taxon>
        <taxon>Cystobacterineae</taxon>
        <taxon>Vulgatibacteraceae</taxon>
        <taxon>Vulgatibacter</taxon>
    </lineage>
</organism>
<evidence type="ECO:0000313" key="2">
    <source>
        <dbReference type="Proteomes" id="UP000055590"/>
    </source>
</evidence>
<gene>
    <name evidence="1" type="ORF">AKJ08_0289</name>
</gene>
<dbReference type="KEGG" id="vin:AKJ08_0289"/>
<proteinExistence type="predicted"/>
<dbReference type="STRING" id="1391653.AKJ08_0289"/>
<keyword evidence="2" id="KW-1185">Reference proteome</keyword>
<name>A0A0K1P8S2_9BACT</name>
<dbReference type="SUPFAM" id="SSF55486">
    <property type="entry name" value="Metalloproteases ('zincins'), catalytic domain"/>
    <property type="match status" value="1"/>
</dbReference>
<dbReference type="AlphaFoldDB" id="A0A0K1P8S2"/>
<protein>
    <submittedName>
        <fullName evidence="1">Uncharacterized protein</fullName>
    </submittedName>
</protein>
<accession>A0A0K1P8S2</accession>
<dbReference type="Proteomes" id="UP000055590">
    <property type="component" value="Chromosome"/>
</dbReference>
<reference evidence="1 2" key="1">
    <citation type="submission" date="2015-08" db="EMBL/GenBank/DDBJ databases">
        <authorList>
            <person name="Babu N.S."/>
            <person name="Beckwith C.J."/>
            <person name="Beseler K.G."/>
            <person name="Brison A."/>
            <person name="Carone J.V."/>
            <person name="Caskin T.P."/>
            <person name="Diamond M."/>
            <person name="Durham M.E."/>
            <person name="Foxe J.M."/>
            <person name="Go M."/>
            <person name="Henderson B.A."/>
            <person name="Jones I.B."/>
            <person name="McGettigan J.A."/>
            <person name="Micheletti S.J."/>
            <person name="Nasrallah M.E."/>
            <person name="Ortiz D."/>
            <person name="Piller C.R."/>
            <person name="Privatt S.R."/>
            <person name="Schneider S.L."/>
            <person name="Sharp S."/>
            <person name="Smith T.C."/>
            <person name="Stanton J.D."/>
            <person name="Ullery H.E."/>
            <person name="Wilson R.J."/>
            <person name="Serrano M.G."/>
            <person name="Buck G."/>
            <person name="Lee V."/>
            <person name="Wang Y."/>
            <person name="Carvalho R."/>
            <person name="Voegtly L."/>
            <person name="Shi R."/>
            <person name="Duckworth R."/>
            <person name="Johnson A."/>
            <person name="Loviza R."/>
            <person name="Walstead R."/>
            <person name="Shah Z."/>
            <person name="Kiflezghi M."/>
            <person name="Wade K."/>
            <person name="Ball S.L."/>
            <person name="Bradley K.W."/>
            <person name="Asai D.J."/>
            <person name="Bowman C.A."/>
            <person name="Russell D.A."/>
            <person name="Pope W.H."/>
            <person name="Jacobs-Sera D."/>
            <person name="Hendrix R.W."/>
            <person name="Hatfull G.F."/>
        </authorList>
    </citation>
    <scope>NUCLEOTIDE SEQUENCE [LARGE SCALE GENOMIC DNA]</scope>
    <source>
        <strain evidence="1 2">DSM 27710</strain>
    </source>
</reference>